<dbReference type="GO" id="GO:0009288">
    <property type="term" value="C:bacterial-type flagellum"/>
    <property type="evidence" value="ECO:0007669"/>
    <property type="project" value="InterPro"/>
</dbReference>
<evidence type="ECO:0000313" key="4">
    <source>
        <dbReference type="EMBL" id="VAV93217.1"/>
    </source>
</evidence>
<gene>
    <name evidence="4" type="ORF">MNBD_ALPHA02-1265</name>
</gene>
<organism evidence="4">
    <name type="scientific">hydrothermal vent metagenome</name>
    <dbReference type="NCBI Taxonomy" id="652676"/>
    <lineage>
        <taxon>unclassified sequences</taxon>
        <taxon>metagenomes</taxon>
        <taxon>ecological metagenomes</taxon>
    </lineage>
</organism>
<keyword evidence="4" id="KW-0282">Flagellum</keyword>
<dbReference type="Pfam" id="PF00669">
    <property type="entry name" value="Flagellin_N"/>
    <property type="match status" value="1"/>
</dbReference>
<keyword evidence="4" id="KW-0966">Cell projection</keyword>
<dbReference type="Gene3D" id="1.20.1330.10">
    <property type="entry name" value="f41 fragment of flagellin, N-terminal domain"/>
    <property type="match status" value="1"/>
</dbReference>
<evidence type="ECO:0000259" key="2">
    <source>
        <dbReference type="Pfam" id="PF00669"/>
    </source>
</evidence>
<protein>
    <submittedName>
        <fullName evidence="4">Flagellin protein FlaA</fullName>
    </submittedName>
</protein>
<dbReference type="InterPro" id="IPR001029">
    <property type="entry name" value="Flagellin_N"/>
</dbReference>
<dbReference type="InterPro" id="IPR001492">
    <property type="entry name" value="Flagellin"/>
</dbReference>
<dbReference type="EMBL" id="UOED01000080">
    <property type="protein sequence ID" value="VAV93217.1"/>
    <property type="molecule type" value="Genomic_DNA"/>
</dbReference>
<feature type="domain" description="Flagellin C-terminal" evidence="3">
    <location>
        <begin position="196"/>
        <end position="280"/>
    </location>
</feature>
<dbReference type="PANTHER" id="PTHR42792">
    <property type="entry name" value="FLAGELLIN"/>
    <property type="match status" value="1"/>
</dbReference>
<sequence>MAFSVNTNAGALFALQSLSKTNAQLNTVQSRINTGLKVASAKDNAAIFAIAQGQRSDLAGLDAVKGSLDRASSSLNVALAATEAVSDLLIELKAKAAAAVDPGTDASSRTALNDEYQTLIAQINTVVNNAEFNGVNAVKTGGASIQALIAVPNGSDSAAASAITIAAKDISATSIGLGISATSVITSVATASTALALISTAEASVTTFLSKLGAGARRVDIQRSFVDKLSNAIEIGIGNLVDANLARESANLQSLQVRQQLGLQALSIANQAPGSVLSLFR</sequence>
<feature type="domain" description="Flagellin N-terminal" evidence="2">
    <location>
        <begin position="5"/>
        <end position="136"/>
    </location>
</feature>
<dbReference type="Pfam" id="PF00700">
    <property type="entry name" value="Flagellin_C"/>
    <property type="match status" value="1"/>
</dbReference>
<name>A0A3B0RMC2_9ZZZZ</name>
<dbReference type="AlphaFoldDB" id="A0A3B0RMC2"/>
<dbReference type="PANTHER" id="PTHR42792:SF2">
    <property type="entry name" value="FLAGELLIN"/>
    <property type="match status" value="1"/>
</dbReference>
<dbReference type="PRINTS" id="PR00207">
    <property type="entry name" value="FLAGELLIN"/>
</dbReference>
<keyword evidence="1" id="KW-0975">Bacterial flagellum</keyword>
<evidence type="ECO:0000259" key="3">
    <source>
        <dbReference type="Pfam" id="PF00700"/>
    </source>
</evidence>
<dbReference type="InterPro" id="IPR046358">
    <property type="entry name" value="Flagellin_C"/>
</dbReference>
<accession>A0A3B0RMC2</accession>
<evidence type="ECO:0000256" key="1">
    <source>
        <dbReference type="ARBA" id="ARBA00023143"/>
    </source>
</evidence>
<dbReference type="GO" id="GO:0005198">
    <property type="term" value="F:structural molecule activity"/>
    <property type="evidence" value="ECO:0007669"/>
    <property type="project" value="InterPro"/>
</dbReference>
<keyword evidence="4" id="KW-0969">Cilium</keyword>
<dbReference type="SUPFAM" id="SSF64518">
    <property type="entry name" value="Phase 1 flagellin"/>
    <property type="match status" value="1"/>
</dbReference>
<proteinExistence type="predicted"/>
<reference evidence="4" key="1">
    <citation type="submission" date="2018-06" db="EMBL/GenBank/DDBJ databases">
        <authorList>
            <person name="Zhirakovskaya E."/>
        </authorList>
    </citation>
    <scope>NUCLEOTIDE SEQUENCE</scope>
</reference>